<organism evidence="1 2">
    <name type="scientific">Candidatus Propionivibrio dominans</name>
    <dbReference type="NCBI Taxonomy" id="2954373"/>
    <lineage>
        <taxon>Bacteria</taxon>
        <taxon>Pseudomonadati</taxon>
        <taxon>Pseudomonadota</taxon>
        <taxon>Betaproteobacteria</taxon>
        <taxon>Rhodocyclales</taxon>
        <taxon>Rhodocyclaceae</taxon>
        <taxon>Propionivibrio</taxon>
    </lineage>
</organism>
<dbReference type="EMBL" id="JADJNC010000014">
    <property type="protein sequence ID" value="MBK7423450.1"/>
    <property type="molecule type" value="Genomic_DNA"/>
</dbReference>
<comment type="caution">
    <text evidence="1">The sequence shown here is derived from an EMBL/GenBank/DDBJ whole genome shotgun (WGS) entry which is preliminary data.</text>
</comment>
<protein>
    <submittedName>
        <fullName evidence="1">Uncharacterized protein</fullName>
    </submittedName>
</protein>
<gene>
    <name evidence="1" type="ORF">IPJ48_10315</name>
</gene>
<proteinExistence type="predicted"/>
<accession>A0A9D7FE71</accession>
<sequence length="83" mass="8247">MVATGAVAYRPITLQRDAAADGDRLAGAAVAGIDGVASGRVDGGVARYGLEFLRGVQGVPVKAVVAQIDGDAVGQQQAVLISV</sequence>
<reference evidence="1" key="1">
    <citation type="submission" date="2020-10" db="EMBL/GenBank/DDBJ databases">
        <title>Connecting structure to function with the recovery of over 1000 high-quality activated sludge metagenome-assembled genomes encoding full-length rRNA genes using long-read sequencing.</title>
        <authorList>
            <person name="Singleton C.M."/>
            <person name="Petriglieri F."/>
            <person name="Kristensen J.M."/>
            <person name="Kirkegaard R.H."/>
            <person name="Michaelsen T.Y."/>
            <person name="Andersen M.H."/>
            <person name="Karst S.M."/>
            <person name="Dueholm M.S."/>
            <person name="Nielsen P.H."/>
            <person name="Albertsen M."/>
        </authorList>
    </citation>
    <scope>NUCLEOTIDE SEQUENCE</scope>
    <source>
        <strain evidence="1">EsbW_18-Q3-R4-48_MAXAC.044</strain>
    </source>
</reference>
<evidence type="ECO:0000313" key="2">
    <source>
        <dbReference type="Proteomes" id="UP000886602"/>
    </source>
</evidence>
<dbReference type="Proteomes" id="UP000886602">
    <property type="component" value="Unassembled WGS sequence"/>
</dbReference>
<evidence type="ECO:0000313" key="1">
    <source>
        <dbReference type="EMBL" id="MBK7423450.1"/>
    </source>
</evidence>
<name>A0A9D7FE71_9RHOO</name>
<dbReference type="AlphaFoldDB" id="A0A9D7FE71"/>